<keyword evidence="3" id="KW-1185">Reference proteome</keyword>
<name>A0A1G5FDH0_9FIRM</name>
<feature type="transmembrane region" description="Helical" evidence="1">
    <location>
        <begin position="40"/>
        <end position="62"/>
    </location>
</feature>
<reference evidence="3" key="1">
    <citation type="submission" date="2016-10" db="EMBL/GenBank/DDBJ databases">
        <authorList>
            <person name="Varghese N."/>
            <person name="Submissions S."/>
        </authorList>
    </citation>
    <scope>NUCLEOTIDE SEQUENCE [LARGE SCALE GENOMIC DNA]</scope>
    <source>
        <strain evidence="3">XBD2006</strain>
    </source>
</reference>
<dbReference type="InterPro" id="IPR043765">
    <property type="entry name" value="DUF5711"/>
</dbReference>
<dbReference type="SUPFAM" id="SSF50998">
    <property type="entry name" value="Quinoprotein alcohol dehydrogenase-like"/>
    <property type="match status" value="1"/>
</dbReference>
<dbReference type="EMBL" id="FMUR01000014">
    <property type="protein sequence ID" value="SCY37286.1"/>
    <property type="molecule type" value="Genomic_DNA"/>
</dbReference>
<protein>
    <submittedName>
        <fullName evidence="2">Uncharacterized protein</fullName>
    </submittedName>
</protein>
<evidence type="ECO:0000313" key="3">
    <source>
        <dbReference type="Proteomes" id="UP000183047"/>
    </source>
</evidence>
<proteinExistence type="predicted"/>
<dbReference type="RefSeq" id="WP_074462842.1">
    <property type="nucleotide sequence ID" value="NZ_FMUR01000014.1"/>
</dbReference>
<keyword evidence="1" id="KW-1133">Transmembrane helix</keyword>
<dbReference type="Pfam" id="PF18975">
    <property type="entry name" value="DUF5711"/>
    <property type="match status" value="1"/>
</dbReference>
<sequence>MAEVRDFSAYAGKLNSKKKSGASGRQTSYKEKIRSHKLKVFIRAVVIAVSCTVLVSVVYISWRDKVYSEAITVKGVPISIEDDTRIVSLGGHMVRCSKDGVSCYDSAGKALWTQPYQMQNPKARTCMNSIAIGDDNGHEIYVCDINGLLGKVDTNMPVRDFCVSSQGVVAAVLDGEDVAWIYLYSAQGEELARFKTTMKGYGYPQKISLSPNGQLLCVSYLGPENGRVMTKVAFYNFGDVGKNVSEHLVSSYNYDNSVAPFVQFMSADKAFSVSTDKIMFYSGAQKPEKQAEEVIEDDEIRSVRYNDSYVGLVFAEASDKGAYRLQVYNTAGNRVLTTYFDIDSAEIVFSNKQIIIYNQNEYLIKDMNGRIKYQGEFEEPVRTMIPTGSKSNFILATRESIDTLVLK</sequence>
<evidence type="ECO:0000256" key="1">
    <source>
        <dbReference type="SAM" id="Phobius"/>
    </source>
</evidence>
<evidence type="ECO:0000313" key="2">
    <source>
        <dbReference type="EMBL" id="SCY37286.1"/>
    </source>
</evidence>
<accession>A0A1G5FDH0</accession>
<dbReference type="InterPro" id="IPR011047">
    <property type="entry name" value="Quinoprotein_ADH-like_sf"/>
</dbReference>
<keyword evidence="1" id="KW-0472">Membrane</keyword>
<keyword evidence="1" id="KW-0812">Transmembrane</keyword>
<organism evidence="2 3">
    <name type="scientific">Butyrivibrio hungatei</name>
    <dbReference type="NCBI Taxonomy" id="185008"/>
    <lineage>
        <taxon>Bacteria</taxon>
        <taxon>Bacillati</taxon>
        <taxon>Bacillota</taxon>
        <taxon>Clostridia</taxon>
        <taxon>Lachnospirales</taxon>
        <taxon>Lachnospiraceae</taxon>
        <taxon>Butyrivibrio</taxon>
    </lineage>
</organism>
<dbReference type="Proteomes" id="UP000183047">
    <property type="component" value="Unassembled WGS sequence"/>
</dbReference>
<dbReference type="OrthoDB" id="1779345at2"/>
<gene>
    <name evidence="2" type="ORF">SAMN02910451_02375</name>
</gene>
<dbReference type="AlphaFoldDB" id="A0A1G5FDH0"/>